<protein>
    <submittedName>
        <fullName evidence="1">DUF6276 family protein</fullName>
    </submittedName>
</protein>
<name>A0ABD5QJM5_9EURY</name>
<comment type="caution">
    <text evidence="1">The sequence shown here is derived from an EMBL/GenBank/DDBJ whole genome shotgun (WGS) entry which is preliminary data.</text>
</comment>
<organism evidence="1 2">
    <name type="scientific">Saliphagus infecundisoli</name>
    <dbReference type="NCBI Taxonomy" id="1849069"/>
    <lineage>
        <taxon>Archaea</taxon>
        <taxon>Methanobacteriati</taxon>
        <taxon>Methanobacteriota</taxon>
        <taxon>Stenosarchaea group</taxon>
        <taxon>Halobacteria</taxon>
        <taxon>Halobacteriales</taxon>
        <taxon>Natrialbaceae</taxon>
        <taxon>Saliphagus</taxon>
    </lineage>
</organism>
<proteinExistence type="predicted"/>
<keyword evidence="2" id="KW-1185">Reference proteome</keyword>
<dbReference type="Proteomes" id="UP001595925">
    <property type="component" value="Unassembled WGS sequence"/>
</dbReference>
<accession>A0ABD5QJM5</accession>
<dbReference type="Pfam" id="PF19792">
    <property type="entry name" value="DUF6276"/>
    <property type="match status" value="1"/>
</dbReference>
<dbReference type="InterPro" id="IPR046243">
    <property type="entry name" value="DUF6276"/>
</dbReference>
<dbReference type="AlphaFoldDB" id="A0ABD5QJM5"/>
<evidence type="ECO:0000313" key="1">
    <source>
        <dbReference type="EMBL" id="MFC4989837.1"/>
    </source>
</evidence>
<dbReference type="RefSeq" id="WP_224828642.1">
    <property type="nucleotide sequence ID" value="NZ_JAIVEF010000008.1"/>
</dbReference>
<dbReference type="EMBL" id="JBHSJG010000055">
    <property type="protein sequence ID" value="MFC4989837.1"/>
    <property type="molecule type" value="Genomic_DNA"/>
</dbReference>
<reference evidence="1 2" key="1">
    <citation type="journal article" date="2019" name="Int. J. Syst. Evol. Microbiol.">
        <title>The Global Catalogue of Microorganisms (GCM) 10K type strain sequencing project: providing services to taxonomists for standard genome sequencing and annotation.</title>
        <authorList>
            <consortium name="The Broad Institute Genomics Platform"/>
            <consortium name="The Broad Institute Genome Sequencing Center for Infectious Disease"/>
            <person name="Wu L."/>
            <person name="Ma J."/>
        </authorList>
    </citation>
    <scope>NUCLEOTIDE SEQUENCE [LARGE SCALE GENOMIC DNA]</scope>
    <source>
        <strain evidence="1 2">CGMCC 1.15824</strain>
    </source>
</reference>
<evidence type="ECO:0000313" key="2">
    <source>
        <dbReference type="Proteomes" id="UP001595925"/>
    </source>
</evidence>
<gene>
    <name evidence="1" type="ORF">ACFPFO_19140</name>
</gene>
<sequence length="136" mass="14783">MAACCDADTDPIAFRVPASHRDTLPDRPRETEPVATLCPRCLTLEWPTPGDADDEPDFSRISDAFPTGEAAIPFALALGLCSSLAANREAIATLLEDVERAGTDPLLAMDRLLDDPGVEPAIDLARRRHQVEQLLY</sequence>